<dbReference type="EMBL" id="JASOOE010000013">
    <property type="protein sequence ID" value="MDK7187719.1"/>
    <property type="molecule type" value="Genomic_DNA"/>
</dbReference>
<comment type="similarity">
    <text evidence="1 4 7">Belongs to the tRNA pseudouridine synthase TruA family.</text>
</comment>
<dbReference type="GO" id="GO:0160147">
    <property type="term" value="F:tRNA pseudouridine(38-40) synthase activity"/>
    <property type="evidence" value="ECO:0007669"/>
    <property type="project" value="UniProtKB-EC"/>
</dbReference>
<feature type="active site" description="Nucleophile" evidence="4 5">
    <location>
        <position position="56"/>
    </location>
</feature>
<evidence type="ECO:0000259" key="8">
    <source>
        <dbReference type="Pfam" id="PF01416"/>
    </source>
</evidence>
<organism evidence="9 10">
    <name type="scientific">Facklamia hominis</name>
    <dbReference type="NCBI Taxonomy" id="178214"/>
    <lineage>
        <taxon>Bacteria</taxon>
        <taxon>Bacillati</taxon>
        <taxon>Bacillota</taxon>
        <taxon>Bacilli</taxon>
        <taxon>Lactobacillales</taxon>
        <taxon>Aerococcaceae</taxon>
        <taxon>Facklamia</taxon>
    </lineage>
</organism>
<evidence type="ECO:0000256" key="5">
    <source>
        <dbReference type="PIRSR" id="PIRSR001430-1"/>
    </source>
</evidence>
<evidence type="ECO:0000256" key="6">
    <source>
        <dbReference type="PIRSR" id="PIRSR001430-2"/>
    </source>
</evidence>
<protein>
    <recommendedName>
        <fullName evidence="4">tRNA pseudouridine synthase A</fullName>
        <ecNumber evidence="4">5.4.99.12</ecNumber>
    </recommendedName>
    <alternativeName>
        <fullName evidence="4">tRNA pseudouridine(38-40) synthase</fullName>
    </alternativeName>
    <alternativeName>
        <fullName evidence="4">tRNA pseudouridylate synthase I</fullName>
    </alternativeName>
    <alternativeName>
        <fullName evidence="4">tRNA-uridine isomerase I</fullName>
    </alternativeName>
</protein>
<dbReference type="InterPro" id="IPR020097">
    <property type="entry name" value="PsdUridine_synth_TruA_a/b_dom"/>
</dbReference>
<name>A0AAJ1Q6N5_9LACT</name>
<keyword evidence="2 4" id="KW-0819">tRNA processing</keyword>
<dbReference type="InterPro" id="IPR020103">
    <property type="entry name" value="PsdUridine_synth_cat_dom_sf"/>
</dbReference>
<feature type="domain" description="Pseudouridine synthase I TruA alpha/beta" evidence="8">
    <location>
        <begin position="9"/>
        <end position="108"/>
    </location>
</feature>
<feature type="domain" description="Pseudouridine synthase I TruA alpha/beta" evidence="8">
    <location>
        <begin position="148"/>
        <end position="250"/>
    </location>
</feature>
<dbReference type="PIRSF" id="PIRSF001430">
    <property type="entry name" value="tRNA_psdUrid_synth"/>
    <property type="match status" value="1"/>
</dbReference>
<dbReference type="InterPro" id="IPR020095">
    <property type="entry name" value="PsdUridine_synth_TruA_C"/>
</dbReference>
<evidence type="ECO:0000256" key="3">
    <source>
        <dbReference type="ARBA" id="ARBA00023235"/>
    </source>
</evidence>
<dbReference type="EC" id="5.4.99.12" evidence="4"/>
<feature type="binding site" evidence="4 6">
    <location>
        <position position="114"/>
    </location>
    <ligand>
        <name>substrate</name>
    </ligand>
</feature>
<dbReference type="NCBIfam" id="TIGR00071">
    <property type="entry name" value="hisT_truA"/>
    <property type="match status" value="1"/>
</dbReference>
<comment type="catalytic activity">
    <reaction evidence="4 7">
        <text>uridine(38/39/40) in tRNA = pseudouridine(38/39/40) in tRNA</text>
        <dbReference type="Rhea" id="RHEA:22376"/>
        <dbReference type="Rhea" id="RHEA-COMP:10085"/>
        <dbReference type="Rhea" id="RHEA-COMP:10087"/>
        <dbReference type="ChEBI" id="CHEBI:65314"/>
        <dbReference type="ChEBI" id="CHEBI:65315"/>
        <dbReference type="EC" id="5.4.99.12"/>
    </reaction>
</comment>
<dbReference type="CDD" id="cd02570">
    <property type="entry name" value="PseudoU_synth_EcTruA"/>
    <property type="match status" value="1"/>
</dbReference>
<comment type="caution">
    <text evidence="4">Lacks conserved residue(s) required for the propagation of feature annotation.</text>
</comment>
<comment type="subunit">
    <text evidence="4">Homodimer.</text>
</comment>
<dbReference type="PANTHER" id="PTHR11142">
    <property type="entry name" value="PSEUDOURIDYLATE SYNTHASE"/>
    <property type="match status" value="1"/>
</dbReference>
<evidence type="ECO:0000313" key="10">
    <source>
        <dbReference type="Proteomes" id="UP001229251"/>
    </source>
</evidence>
<dbReference type="PANTHER" id="PTHR11142:SF0">
    <property type="entry name" value="TRNA PSEUDOURIDINE SYNTHASE-LIKE 1"/>
    <property type="match status" value="1"/>
</dbReference>
<dbReference type="AlphaFoldDB" id="A0AAJ1Q6N5"/>
<evidence type="ECO:0000256" key="4">
    <source>
        <dbReference type="HAMAP-Rule" id="MF_00171"/>
    </source>
</evidence>
<evidence type="ECO:0000256" key="2">
    <source>
        <dbReference type="ARBA" id="ARBA00022694"/>
    </source>
</evidence>
<dbReference type="RefSeq" id="WP_016648641.1">
    <property type="nucleotide sequence ID" value="NZ_CAUPDI010000002.1"/>
</dbReference>
<reference evidence="9" key="1">
    <citation type="submission" date="2023-05" db="EMBL/GenBank/DDBJ databases">
        <title>Cataloging the Phylogenetic Diversity of Human Bladder Bacteria.</title>
        <authorList>
            <person name="Du J."/>
        </authorList>
    </citation>
    <scope>NUCLEOTIDE SEQUENCE</scope>
    <source>
        <strain evidence="9">UMB1231</strain>
    </source>
</reference>
<keyword evidence="3 4" id="KW-0413">Isomerase</keyword>
<sequence length="263" mass="29797">MPRYVIKLQYDGTRYVGYQVQPNGPSIQGALEAALLKITKQKPDQKIATSCSGRTDSGVHALGQVVHFDLKLDLPPEAILNALNALLDKDIRVVAANKVSDQFHARYQVLGKGYRYRIDTGKVLNPFKRFYTTHHPYSYSLTSIQKALEPLLGWHDFTSFCSTKTDKEDKRRTLYKAEVREDNEGQELIFDFYGNGFLYNMIRIIVGTAMQIGDGLKDPSEMQRLLQVKDRNQAGPTAPPQGLYLMHVDYRQDPFEGGAFSED</sequence>
<evidence type="ECO:0000313" key="9">
    <source>
        <dbReference type="EMBL" id="MDK7187719.1"/>
    </source>
</evidence>
<dbReference type="GO" id="GO:0031119">
    <property type="term" value="P:tRNA pseudouridine synthesis"/>
    <property type="evidence" value="ECO:0007669"/>
    <property type="project" value="UniProtKB-UniRule"/>
</dbReference>
<dbReference type="Pfam" id="PF01416">
    <property type="entry name" value="PseudoU_synth_1"/>
    <property type="match status" value="2"/>
</dbReference>
<evidence type="ECO:0000256" key="7">
    <source>
        <dbReference type="RuleBase" id="RU003792"/>
    </source>
</evidence>
<accession>A0AAJ1Q6N5</accession>
<proteinExistence type="inferred from homology"/>
<evidence type="ECO:0000256" key="1">
    <source>
        <dbReference type="ARBA" id="ARBA00009375"/>
    </source>
</evidence>
<dbReference type="InterPro" id="IPR020094">
    <property type="entry name" value="TruA/RsuA/RluB/E/F_N"/>
</dbReference>
<dbReference type="Gene3D" id="3.30.70.580">
    <property type="entry name" value="Pseudouridine synthase I, catalytic domain, N-terminal subdomain"/>
    <property type="match status" value="1"/>
</dbReference>
<dbReference type="SUPFAM" id="SSF55120">
    <property type="entry name" value="Pseudouridine synthase"/>
    <property type="match status" value="1"/>
</dbReference>
<dbReference type="GO" id="GO:0003723">
    <property type="term" value="F:RNA binding"/>
    <property type="evidence" value="ECO:0007669"/>
    <property type="project" value="InterPro"/>
</dbReference>
<gene>
    <name evidence="4 9" type="primary">truA</name>
    <name evidence="9" type="ORF">QP433_06970</name>
</gene>
<dbReference type="InterPro" id="IPR001406">
    <property type="entry name" value="PsdUridine_synth_TruA"/>
</dbReference>
<comment type="function">
    <text evidence="4">Formation of pseudouridine at positions 38, 39 and 40 in the anticodon stem and loop of transfer RNAs.</text>
</comment>
<dbReference type="Proteomes" id="UP001229251">
    <property type="component" value="Unassembled WGS sequence"/>
</dbReference>
<dbReference type="Gene3D" id="3.30.70.660">
    <property type="entry name" value="Pseudouridine synthase I, catalytic domain, C-terminal subdomain"/>
    <property type="match status" value="1"/>
</dbReference>
<comment type="caution">
    <text evidence="9">The sequence shown here is derived from an EMBL/GenBank/DDBJ whole genome shotgun (WGS) entry which is preliminary data.</text>
</comment>
<dbReference type="HAMAP" id="MF_00171">
    <property type="entry name" value="TruA"/>
    <property type="match status" value="1"/>
</dbReference>
<dbReference type="FunFam" id="3.30.70.580:FF:000001">
    <property type="entry name" value="tRNA pseudouridine synthase A"/>
    <property type="match status" value="1"/>
</dbReference>